<protein>
    <recommendedName>
        <fullName evidence="6">NAD-dependent protein deacetylase</fullName>
        <ecNumber evidence="6">2.3.1.286</ecNumber>
    </recommendedName>
</protein>
<evidence type="ECO:0000256" key="1">
    <source>
        <dbReference type="ARBA" id="ARBA00006924"/>
    </source>
</evidence>
<organism evidence="13 14">
    <name type="scientific">Leishmania martiniquensis</name>
    <dbReference type="NCBI Taxonomy" id="1580590"/>
    <lineage>
        <taxon>Eukaryota</taxon>
        <taxon>Discoba</taxon>
        <taxon>Euglenozoa</taxon>
        <taxon>Kinetoplastea</taxon>
        <taxon>Metakinetoplastina</taxon>
        <taxon>Trypanosomatida</taxon>
        <taxon>Trypanosomatidae</taxon>
        <taxon>Leishmaniinae</taxon>
        <taxon>Leishmania</taxon>
    </lineage>
</organism>
<comment type="catalytic activity">
    <reaction evidence="6">
        <text>N(6)-acetyl-L-lysyl-[protein] + NAD(+) + H2O = 2''-O-acetyl-ADP-D-ribose + nicotinamide + L-lysyl-[protein]</text>
        <dbReference type="Rhea" id="RHEA:43636"/>
        <dbReference type="Rhea" id="RHEA-COMP:9752"/>
        <dbReference type="Rhea" id="RHEA-COMP:10731"/>
        <dbReference type="ChEBI" id="CHEBI:15377"/>
        <dbReference type="ChEBI" id="CHEBI:17154"/>
        <dbReference type="ChEBI" id="CHEBI:29969"/>
        <dbReference type="ChEBI" id="CHEBI:57540"/>
        <dbReference type="ChEBI" id="CHEBI:61930"/>
        <dbReference type="ChEBI" id="CHEBI:83767"/>
        <dbReference type="EC" id="2.3.1.286"/>
    </reaction>
</comment>
<dbReference type="Proteomes" id="UP000673552">
    <property type="component" value="Chromosome 26"/>
</dbReference>
<evidence type="ECO:0000256" key="5">
    <source>
        <dbReference type="ARBA" id="ARBA00023027"/>
    </source>
</evidence>
<dbReference type="PIRSF" id="PIRSF037938">
    <property type="entry name" value="SIR2_euk"/>
    <property type="match status" value="1"/>
</dbReference>
<dbReference type="InterPro" id="IPR026591">
    <property type="entry name" value="Sirtuin_cat_small_dom_sf"/>
</dbReference>
<dbReference type="PROSITE" id="PS50305">
    <property type="entry name" value="SIRTUIN"/>
    <property type="match status" value="1"/>
</dbReference>
<feature type="compositionally biased region" description="Low complexity" evidence="11">
    <location>
        <begin position="271"/>
        <end position="282"/>
    </location>
</feature>
<feature type="binding site" evidence="9 10">
    <location>
        <position position="152"/>
    </location>
    <ligand>
        <name>Zn(2+)</name>
        <dbReference type="ChEBI" id="CHEBI:29105"/>
    </ligand>
</feature>
<keyword evidence="2 6" id="KW-0808">Transferase</keyword>
<evidence type="ECO:0000256" key="4">
    <source>
        <dbReference type="ARBA" id="ARBA00022833"/>
    </source>
</evidence>
<evidence type="ECO:0000313" key="13">
    <source>
        <dbReference type="EMBL" id="KAG5476325.1"/>
    </source>
</evidence>
<accession>A0A836H2E3</accession>
<keyword evidence="3 6" id="KW-0479">Metal-binding</keyword>
<keyword evidence="4 6" id="KW-0862">Zinc</keyword>
<evidence type="ECO:0000259" key="12">
    <source>
        <dbReference type="PROSITE" id="PS50305"/>
    </source>
</evidence>
<evidence type="ECO:0000256" key="2">
    <source>
        <dbReference type="ARBA" id="ARBA00022679"/>
    </source>
</evidence>
<feature type="binding site" evidence="8">
    <location>
        <begin position="241"/>
        <end position="243"/>
    </location>
    <ligand>
        <name>NAD(+)</name>
        <dbReference type="ChEBI" id="CHEBI:57540"/>
    </ligand>
</feature>
<reference evidence="13 14" key="1">
    <citation type="submission" date="2021-03" db="EMBL/GenBank/DDBJ databases">
        <title>Leishmania (Mundinia) martiniquensis Genome sequencing and assembly.</title>
        <authorList>
            <person name="Almutairi H."/>
            <person name="Gatherer D."/>
        </authorList>
    </citation>
    <scope>NUCLEOTIDE SEQUENCE [LARGE SCALE GENOMIC DNA]</scope>
    <source>
        <strain evidence="13">LSCM1</strain>
    </source>
</reference>
<dbReference type="InterPro" id="IPR050134">
    <property type="entry name" value="NAD-dep_sirtuin_deacylases"/>
</dbReference>
<dbReference type="GeneID" id="92514064"/>
<dbReference type="GO" id="GO:0008270">
    <property type="term" value="F:zinc ion binding"/>
    <property type="evidence" value="ECO:0007669"/>
    <property type="project" value="UniProtKB-UniRule"/>
</dbReference>
<dbReference type="OrthoDB" id="420264at2759"/>
<evidence type="ECO:0000256" key="11">
    <source>
        <dbReference type="SAM" id="MobiDB-lite"/>
    </source>
</evidence>
<feature type="binding site" evidence="8">
    <location>
        <begin position="124"/>
        <end position="127"/>
    </location>
    <ligand>
        <name>NAD(+)</name>
        <dbReference type="ChEBI" id="CHEBI:57540"/>
    </ligand>
</feature>
<feature type="binding site" evidence="8">
    <location>
        <begin position="217"/>
        <end position="218"/>
    </location>
    <ligand>
        <name>NAD(+)</name>
        <dbReference type="ChEBI" id="CHEBI:57540"/>
    </ligand>
</feature>
<dbReference type="InterPro" id="IPR003000">
    <property type="entry name" value="Sirtuin"/>
</dbReference>
<dbReference type="SUPFAM" id="SSF52467">
    <property type="entry name" value="DHS-like NAD/FAD-binding domain"/>
    <property type="match status" value="1"/>
</dbReference>
<dbReference type="EC" id="2.3.1.286" evidence="6"/>
<feature type="binding site" evidence="9 10">
    <location>
        <position position="176"/>
    </location>
    <ligand>
        <name>Zn(2+)</name>
        <dbReference type="ChEBI" id="CHEBI:29105"/>
    </ligand>
</feature>
<dbReference type="InterPro" id="IPR029035">
    <property type="entry name" value="DHS-like_NAD/FAD-binding_dom"/>
</dbReference>
<feature type="binding site" evidence="9 10">
    <location>
        <position position="155"/>
    </location>
    <ligand>
        <name>Zn(2+)</name>
        <dbReference type="ChEBI" id="CHEBI:29105"/>
    </ligand>
</feature>
<gene>
    <name evidence="13" type="ORF">LSCM1_04027</name>
</gene>
<feature type="region of interest" description="Disordered" evidence="11">
    <location>
        <begin position="261"/>
        <end position="314"/>
    </location>
</feature>
<evidence type="ECO:0000256" key="6">
    <source>
        <dbReference type="PIRNR" id="PIRNR037938"/>
    </source>
</evidence>
<evidence type="ECO:0000313" key="14">
    <source>
        <dbReference type="Proteomes" id="UP000673552"/>
    </source>
</evidence>
<evidence type="ECO:0000256" key="9">
    <source>
        <dbReference type="PIRSR" id="PIRSR037938-3"/>
    </source>
</evidence>
<dbReference type="RefSeq" id="XP_067177783.1">
    <property type="nucleotide sequence ID" value="XM_067321552.1"/>
</dbReference>
<dbReference type="Gene3D" id="3.30.1600.10">
    <property type="entry name" value="SIR2/SIRT2 'Small Domain"/>
    <property type="match status" value="1"/>
</dbReference>
<dbReference type="InterPro" id="IPR017328">
    <property type="entry name" value="Sirtuin_class_I"/>
</dbReference>
<dbReference type="InterPro" id="IPR026590">
    <property type="entry name" value="Ssirtuin_cat_dom"/>
</dbReference>
<dbReference type="GO" id="GO:0005634">
    <property type="term" value="C:nucleus"/>
    <property type="evidence" value="ECO:0007669"/>
    <property type="project" value="TreeGrafter"/>
</dbReference>
<evidence type="ECO:0000256" key="7">
    <source>
        <dbReference type="PIRSR" id="PIRSR037938-1"/>
    </source>
</evidence>
<dbReference type="GO" id="GO:0070403">
    <property type="term" value="F:NAD+ binding"/>
    <property type="evidence" value="ECO:0007669"/>
    <property type="project" value="UniProtKB-UniRule"/>
</dbReference>
<feature type="compositionally biased region" description="Basic and acidic residues" evidence="11">
    <location>
        <begin position="285"/>
        <end position="304"/>
    </location>
</feature>
<evidence type="ECO:0000256" key="8">
    <source>
        <dbReference type="PIRSR" id="PIRSR037938-2"/>
    </source>
</evidence>
<dbReference type="AlphaFoldDB" id="A0A836H2E3"/>
<dbReference type="PANTHER" id="PTHR11085">
    <property type="entry name" value="NAD-DEPENDENT PROTEIN DEACYLASE SIRTUIN-5, MITOCHONDRIAL-RELATED"/>
    <property type="match status" value="1"/>
</dbReference>
<evidence type="ECO:0000256" key="10">
    <source>
        <dbReference type="PROSITE-ProRule" id="PRU00236"/>
    </source>
</evidence>
<keyword evidence="5 6" id="KW-0520">NAD</keyword>
<feature type="binding site" evidence="8">
    <location>
        <begin position="50"/>
        <end position="52"/>
    </location>
    <ligand>
        <name>NAD(+)</name>
        <dbReference type="ChEBI" id="CHEBI:57540"/>
    </ligand>
</feature>
<feature type="domain" description="Deacetylase sirtuin-type" evidence="12">
    <location>
        <begin position="12"/>
        <end position="294"/>
    </location>
</feature>
<comment type="caution">
    <text evidence="13">The sequence shown here is derived from an EMBL/GenBank/DDBJ whole genome shotgun (WGS) entry which is preliminary data.</text>
</comment>
<dbReference type="PANTHER" id="PTHR11085:SF6">
    <property type="entry name" value="NAD-DEPENDENT PROTEIN DEACETYLASE SIRTUIN-2"/>
    <property type="match status" value="1"/>
</dbReference>
<comment type="similarity">
    <text evidence="1 6">Belongs to the sirtuin family. Class I subfamily.</text>
</comment>
<dbReference type="Gene3D" id="3.40.50.1220">
    <property type="entry name" value="TPP-binding domain"/>
    <property type="match status" value="1"/>
</dbReference>
<dbReference type="Pfam" id="PF02146">
    <property type="entry name" value="SIR2"/>
    <property type="match status" value="1"/>
</dbReference>
<sequence length="391" mass="41918">MSASPIAPRPEHVLGEPTLEGLARYIKKNDVRRILVLVGAGASVAAGIPDFRSPDTGIYANLGKYNLDDPTDAFSLALLREKPEIFYSIAREINLWPGHFQPTAVHHFIRLLQDEGRLLRCCTQNIDGLEKAAGVSPELLVEAHGSFAGAACIDCHTPFSIEQNEIEAMSGVISRCTTCGGIVKPNVVFFGESLPDAFFDALHHDAPSAELLIIIGTSLQVHPFALLPCFVPQWVPRVVMNRERVGGFLFRFPDDPLHTALGDAAASEGRSPSSKASTPSASVGRGEEEQLDKASQSSHEKRGEASSSSSSDGYGDYGHYNVHPDVCRDVLFRGDCQANAVRLAACLGLSEALEKRMRLSDAAPAAAQRLPLETMSGAASRALTDGGFGAR</sequence>
<comment type="cofactor">
    <cofactor evidence="9">
        <name>Zn(2+)</name>
        <dbReference type="ChEBI" id="CHEBI:29105"/>
    </cofactor>
    <text evidence="9">Binds 1 zinc ion per subunit.</text>
</comment>
<dbReference type="KEGG" id="lmat:92514064"/>
<feature type="active site" description="Proton acceptor" evidence="7 10">
    <location>
        <position position="144"/>
    </location>
</feature>
<keyword evidence="14" id="KW-1185">Reference proteome</keyword>
<feature type="binding site" evidence="9 10">
    <location>
        <position position="179"/>
    </location>
    <ligand>
        <name>Zn(2+)</name>
        <dbReference type="ChEBI" id="CHEBI:29105"/>
    </ligand>
</feature>
<name>A0A836H2E3_9TRYP</name>
<proteinExistence type="inferred from homology"/>
<dbReference type="GO" id="GO:0017136">
    <property type="term" value="F:histone deacetylase activity, NAD-dependent"/>
    <property type="evidence" value="ECO:0007669"/>
    <property type="project" value="InterPro"/>
</dbReference>
<evidence type="ECO:0000256" key="3">
    <source>
        <dbReference type="ARBA" id="ARBA00022723"/>
    </source>
</evidence>
<dbReference type="EMBL" id="JAFEUZ010000026">
    <property type="protein sequence ID" value="KAG5476325.1"/>
    <property type="molecule type" value="Genomic_DNA"/>
</dbReference>